<reference evidence="2" key="1">
    <citation type="submission" date="2022-11" db="UniProtKB">
        <authorList>
            <consortium name="WormBaseParasite"/>
        </authorList>
    </citation>
    <scope>IDENTIFICATION</scope>
</reference>
<accession>A0A915AIZ9</accession>
<dbReference type="WBParaSite" id="PgR008_g034_t01">
    <property type="protein sequence ID" value="PgR008_g034_t01"/>
    <property type="gene ID" value="PgR008_g034"/>
</dbReference>
<protein>
    <submittedName>
        <fullName evidence="2">Uncharacterized protein</fullName>
    </submittedName>
</protein>
<keyword evidence="1" id="KW-1185">Reference proteome</keyword>
<name>A0A915AIZ9_PARUN</name>
<proteinExistence type="predicted"/>
<dbReference type="Proteomes" id="UP000887569">
    <property type="component" value="Unplaced"/>
</dbReference>
<evidence type="ECO:0000313" key="2">
    <source>
        <dbReference type="WBParaSite" id="PgR008_g034_t01"/>
    </source>
</evidence>
<evidence type="ECO:0000313" key="1">
    <source>
        <dbReference type="Proteomes" id="UP000887569"/>
    </source>
</evidence>
<sequence length="202" mass="22765">MMRLSATAKEAMPFGHQHTKIGRLNLVHHFIDAQLNLWIGVVLRHERTAQALTSDGRLLLISRLRENPLQSARQTQTVVDFPSRLMDIIKSLKKTLLNGAQFDCSSRKRICIFYEQMIDWSFSYVVEGVMEDKSNTVGLGVAMMMQQASMFAGGNPPFDVIGLESKIRKAKAEGRTVTLVNGGLYFDYHHVANVPPHINLRV</sequence>
<dbReference type="AlphaFoldDB" id="A0A915AIZ9"/>
<organism evidence="1 2">
    <name type="scientific">Parascaris univalens</name>
    <name type="common">Nematode worm</name>
    <dbReference type="NCBI Taxonomy" id="6257"/>
    <lineage>
        <taxon>Eukaryota</taxon>
        <taxon>Metazoa</taxon>
        <taxon>Ecdysozoa</taxon>
        <taxon>Nematoda</taxon>
        <taxon>Chromadorea</taxon>
        <taxon>Rhabditida</taxon>
        <taxon>Spirurina</taxon>
        <taxon>Ascaridomorpha</taxon>
        <taxon>Ascaridoidea</taxon>
        <taxon>Ascarididae</taxon>
        <taxon>Parascaris</taxon>
    </lineage>
</organism>